<sequence>MTAAARGHGIVRDRNGRRTLMGQAAGLTDGKGNVLPVPVWAAEHVRGAETRSSGGEIYVPQDAQRVERAVLDLQKVFPALGMAVRLHYCAAGHPADKAERMMIGRGKFREMVAEGRGWVRCRLGA</sequence>
<protein>
    <submittedName>
        <fullName evidence="1">Uncharacterized protein</fullName>
    </submittedName>
</protein>
<reference evidence="1 2" key="1">
    <citation type="submission" date="2019-02" db="EMBL/GenBank/DDBJ databases">
        <title>WGS of Pseudoxanthomonas species novum from clinical isolates.</title>
        <authorList>
            <person name="Bernier A.-M."/>
            <person name="Bernard K."/>
            <person name="Vachon A."/>
        </authorList>
    </citation>
    <scope>NUCLEOTIDE SEQUENCE [LARGE SCALE GENOMIC DNA]</scope>
    <source>
        <strain evidence="1 2">NML171202</strain>
    </source>
</reference>
<organism evidence="1 2">
    <name type="scientific">Pseudoxanthomonas winnipegensis</name>
    <dbReference type="NCBI Taxonomy" id="2480810"/>
    <lineage>
        <taxon>Bacteria</taxon>
        <taxon>Pseudomonadati</taxon>
        <taxon>Pseudomonadota</taxon>
        <taxon>Gammaproteobacteria</taxon>
        <taxon>Lysobacterales</taxon>
        <taxon>Lysobacteraceae</taxon>
        <taxon>Pseudoxanthomonas</taxon>
    </lineage>
</organism>
<dbReference type="Proteomes" id="UP000291286">
    <property type="component" value="Unassembled WGS sequence"/>
</dbReference>
<evidence type="ECO:0000313" key="1">
    <source>
        <dbReference type="EMBL" id="TAA27704.1"/>
    </source>
</evidence>
<dbReference type="AlphaFoldDB" id="A0A4Q8LFE1"/>
<proteinExistence type="predicted"/>
<evidence type="ECO:0000313" key="2">
    <source>
        <dbReference type="Proteomes" id="UP000291286"/>
    </source>
</evidence>
<dbReference type="RefSeq" id="WP_130519485.1">
    <property type="nucleotide sequence ID" value="NZ_SHMA01000013.1"/>
</dbReference>
<dbReference type="EMBL" id="SHMB01000005">
    <property type="protein sequence ID" value="TAA27704.1"/>
    <property type="molecule type" value="Genomic_DNA"/>
</dbReference>
<comment type="caution">
    <text evidence="1">The sequence shown here is derived from an EMBL/GenBank/DDBJ whole genome shotgun (WGS) entry which is preliminary data.</text>
</comment>
<accession>A0A4Q8LFE1</accession>
<name>A0A4Q8LFE1_9GAMM</name>
<gene>
    <name evidence="1" type="ORF">EA661_13225</name>
</gene>